<dbReference type="Gene3D" id="3.40.50.1110">
    <property type="entry name" value="SGNH hydrolase"/>
    <property type="match status" value="1"/>
</dbReference>
<evidence type="ECO:0000313" key="4">
    <source>
        <dbReference type="Proteomes" id="UP000076882"/>
    </source>
</evidence>
<dbReference type="Proteomes" id="UP000595466">
    <property type="component" value="Chromosome"/>
</dbReference>
<dbReference type="InterPro" id="IPR036514">
    <property type="entry name" value="SGNH_hydro_sf"/>
</dbReference>
<keyword evidence="1" id="KW-1133">Transmembrane helix</keyword>
<accession>A0A165S7N1</accession>
<dbReference type="RefSeq" id="WP_003646255.1">
    <property type="nucleotide sequence ID" value="NZ_AP018405.1"/>
</dbReference>
<evidence type="ECO:0000256" key="1">
    <source>
        <dbReference type="SAM" id="Phobius"/>
    </source>
</evidence>
<proteinExistence type="predicted"/>
<name>A0A165S7N1_LACPN</name>
<evidence type="ECO:0000313" key="5">
    <source>
        <dbReference type="Proteomes" id="UP000595466"/>
    </source>
</evidence>
<dbReference type="EMBL" id="CP066817">
    <property type="protein sequence ID" value="QQM60116.1"/>
    <property type="molecule type" value="Genomic_DNA"/>
</dbReference>
<dbReference type="EMBL" id="LUXM01000012">
    <property type="protein sequence ID" value="KZU97829.1"/>
    <property type="molecule type" value="Genomic_DNA"/>
</dbReference>
<reference evidence="3 5" key="2">
    <citation type="submission" date="2020-12" db="EMBL/GenBank/DDBJ databases">
        <title>Whole genome sequencing of Lactobacillus plantarum PC518.</title>
        <authorList>
            <person name="Guo Q."/>
        </authorList>
    </citation>
    <scope>NUCLEOTIDE SEQUENCE [LARGE SCALE GENOMIC DNA]</scope>
    <source>
        <strain evidence="3 5">PC518</strain>
    </source>
</reference>
<dbReference type="KEGG" id="lpb:SH83_04945"/>
<keyword evidence="1" id="KW-0812">Transmembrane</keyword>
<feature type="transmembrane region" description="Helical" evidence="1">
    <location>
        <begin position="7"/>
        <end position="28"/>
    </location>
</feature>
<protein>
    <recommendedName>
        <fullName evidence="6">SGNH/GDSL hydrolase family protein</fullName>
    </recommendedName>
</protein>
<sequence>MKNRRRDIIVITILSIVIAVFFCINHFADFRSPLIDPKLTTKQYAAIDNIKRDQYQNRGTYHYHAFGAKMTYGAYALTNRDTYTSMFNRYLKEGMGGTPVKKTTRISKLSNRTSTQIAKSITNHDKIISIELENLGIEKKYGAKQTAELIDKTIVKVHTQKPNTIILVLSAWGENKTSRKYNSAVKKETHKHKKNVLYVDITKISHTDDVTGPSGLYTHFGISDDKYPNNFGMRLIAYEMFERLHQFTW</sequence>
<reference evidence="2 4" key="1">
    <citation type="submission" date="2016-03" db="EMBL/GenBank/DDBJ databases">
        <title>Comparative genomics of 54 Lactobacillus plantarum strains reveals genomic uncoupling from niche constraints.</title>
        <authorList>
            <person name="Martino M.E."/>
        </authorList>
    </citation>
    <scope>NUCLEOTIDE SEQUENCE [LARGE SCALE GENOMIC DNA]</scope>
    <source>
        <strain evidence="2 4">19.1</strain>
    </source>
</reference>
<evidence type="ECO:0000313" key="3">
    <source>
        <dbReference type="EMBL" id="QQM60116.1"/>
    </source>
</evidence>
<gene>
    <name evidence="3" type="ORF">JH395_10285</name>
    <name evidence="2" type="ORF">Lp19_0513</name>
</gene>
<dbReference type="SUPFAM" id="SSF52266">
    <property type="entry name" value="SGNH hydrolase"/>
    <property type="match status" value="1"/>
</dbReference>
<evidence type="ECO:0008006" key="6">
    <source>
        <dbReference type="Google" id="ProtNLM"/>
    </source>
</evidence>
<dbReference type="PATRIC" id="fig|1590.144.peg.1033"/>
<organism evidence="2 4">
    <name type="scientific">Lactiplantibacillus plantarum</name>
    <name type="common">Lactobacillus plantarum</name>
    <dbReference type="NCBI Taxonomy" id="1590"/>
    <lineage>
        <taxon>Bacteria</taxon>
        <taxon>Bacillati</taxon>
        <taxon>Bacillota</taxon>
        <taxon>Bacilli</taxon>
        <taxon>Lactobacillales</taxon>
        <taxon>Lactobacillaceae</taxon>
        <taxon>Lactiplantibacillus</taxon>
    </lineage>
</organism>
<evidence type="ECO:0000313" key="2">
    <source>
        <dbReference type="EMBL" id="KZU97829.1"/>
    </source>
</evidence>
<keyword evidence="1" id="KW-0472">Membrane</keyword>
<dbReference type="Proteomes" id="UP000076882">
    <property type="component" value="Unassembled WGS sequence"/>
</dbReference>
<dbReference type="AlphaFoldDB" id="A0A165S7N1"/>